<dbReference type="InterPro" id="IPR023870">
    <property type="entry name" value="PGA_export_porin_PgaA"/>
</dbReference>
<gene>
    <name evidence="4" type="ORF">BK666_30095</name>
</gene>
<protein>
    <submittedName>
        <fullName evidence="4">Poly-beta-1,6 N-acetyl-D-glucosamine export porin PgaA</fullName>
    </submittedName>
</protein>
<keyword evidence="2" id="KW-0732">Signal</keyword>
<comment type="caution">
    <text evidence="4">The sequence shown here is derived from an EMBL/GenBank/DDBJ whole genome shotgun (WGS) entry which is preliminary data.</text>
</comment>
<dbReference type="OrthoDB" id="5405060at2"/>
<dbReference type="NCBIfam" id="TIGR03939">
    <property type="entry name" value="PGA_TPR_OMP"/>
    <property type="match status" value="1"/>
</dbReference>
<evidence type="ECO:0000256" key="1">
    <source>
        <dbReference type="PROSITE-ProRule" id="PRU00339"/>
    </source>
</evidence>
<feature type="domain" description="PgaA membrane beta barrel" evidence="3">
    <location>
        <begin position="526"/>
        <end position="826"/>
    </location>
</feature>
<dbReference type="AlphaFoldDB" id="A0A423JKK0"/>
<dbReference type="Pfam" id="PF21197">
    <property type="entry name" value="PgaA_barrel"/>
    <property type="match status" value="1"/>
</dbReference>
<organism evidence="4 5">
    <name type="scientific">Pseudomonas frederiksbergensis</name>
    <dbReference type="NCBI Taxonomy" id="104087"/>
    <lineage>
        <taxon>Bacteria</taxon>
        <taxon>Pseudomonadati</taxon>
        <taxon>Pseudomonadota</taxon>
        <taxon>Gammaproteobacteria</taxon>
        <taxon>Pseudomonadales</taxon>
        <taxon>Pseudomonadaceae</taxon>
        <taxon>Pseudomonas</taxon>
    </lineage>
</organism>
<evidence type="ECO:0000313" key="5">
    <source>
        <dbReference type="Proteomes" id="UP000285349"/>
    </source>
</evidence>
<feature type="chain" id="PRO_5018965712" evidence="2">
    <location>
        <begin position="34"/>
        <end position="826"/>
    </location>
</feature>
<dbReference type="PROSITE" id="PS50005">
    <property type="entry name" value="TPR"/>
    <property type="match status" value="1"/>
</dbReference>
<dbReference type="InterPro" id="IPR011990">
    <property type="entry name" value="TPR-like_helical_dom_sf"/>
</dbReference>
<dbReference type="SMART" id="SM00028">
    <property type="entry name" value="TPR"/>
    <property type="match status" value="3"/>
</dbReference>
<feature type="signal peptide" evidence="2">
    <location>
        <begin position="1"/>
        <end position="33"/>
    </location>
</feature>
<reference evidence="4 5" key="1">
    <citation type="submission" date="2016-10" db="EMBL/GenBank/DDBJ databases">
        <title>Comparative genome analysis of multiple Pseudomonas spp. focuses on biocontrol and plant growth promoting traits.</title>
        <authorList>
            <person name="Tao X.-Y."/>
            <person name="Taylor C.G."/>
        </authorList>
    </citation>
    <scope>NUCLEOTIDE SEQUENCE [LARGE SCALE GENOMIC DNA]</scope>
    <source>
        <strain evidence="4 5">37A10</strain>
    </source>
</reference>
<evidence type="ECO:0000259" key="3">
    <source>
        <dbReference type="Pfam" id="PF21197"/>
    </source>
</evidence>
<sequence>MPRFAGPTIHRGLRPLLRVALCSQLLWPALAFADTPYDQMVRDARAGNYAPALTVLRQVPVSQATTGQVSDHLQIASWAGLDAEVVQVYETQGRNRLLPVQALTATARAYRNLKRWDSATEVYNKALALEPQNPDLQLGLAMTQADAGKPDEAVIRTKALVAAKPDDPSRRLALAYALTRAGNHYDALFEYDQAFTRAGSKPDVAREYVFALQRARLPEPALRLAHQRPGLIDPVQLRRIEGDLAAERVRLAELATRSEKERYVIADRALADYDRLLATWTPDPAAHDDVTRWRIDRMGALKARARTADVISEYQQLVSEGVKIPTYALRWVASSYLDQRQPEFATDLYRQVLVAPDADVGDRLEDSTALYYSLLESDKADEARKVAEDLAKAQKPRVELKGLPVGNPNDEWMDAQQLAAQAGTYGADLPSGEQRLQTLVDQAPGNIGLRLAQADLYLARDWPRRAELQLKETESMVPRDMGLEVAQAHTAMDLQEWRQMDALTDDVVARFPDNRQVQRLQRQRDVHDMAELRVQSYGGKGYGGGDSGAGAVSGSKDFGIETVLYSPPIDEDWRVFAGVGYASGDFQEGTGRDRTQRLGVERRTRDMTLEAEVSNHNFGYGNKQGARLAIARDIDDHWQYGGSLAYLSADTPLRALNSDVTANGGSGFIRWRANESREWKLAVSPSHFSDGNNRVEALLTGREGVYTAPKVQVDLGLEVGTSHNSASEDVPYFNPKSDFSVLPTVNVNHVLYRRYETAWSQQFQAGAGTYSQRDHGTGGIGLLGYGQRYSWNDVFEVGGLLTVINRPYDGDRETDLRLLVDLTYRF</sequence>
<accession>A0A423JKK0</accession>
<dbReference type="InterPro" id="IPR019734">
    <property type="entry name" value="TPR_rpt"/>
</dbReference>
<dbReference type="Proteomes" id="UP000285349">
    <property type="component" value="Unassembled WGS sequence"/>
</dbReference>
<evidence type="ECO:0000256" key="2">
    <source>
        <dbReference type="SAM" id="SignalP"/>
    </source>
</evidence>
<dbReference type="RefSeq" id="WP_123515997.1">
    <property type="nucleotide sequence ID" value="NZ_MOBQ01000057.1"/>
</dbReference>
<keyword evidence="1" id="KW-0802">TPR repeat</keyword>
<dbReference type="Pfam" id="PF14559">
    <property type="entry name" value="TPR_19"/>
    <property type="match status" value="1"/>
</dbReference>
<dbReference type="EMBL" id="MOBQ01000057">
    <property type="protein sequence ID" value="RON38236.1"/>
    <property type="molecule type" value="Genomic_DNA"/>
</dbReference>
<proteinExistence type="predicted"/>
<evidence type="ECO:0000313" key="4">
    <source>
        <dbReference type="EMBL" id="RON38236.1"/>
    </source>
</evidence>
<name>A0A423JKK0_9PSED</name>
<dbReference type="GO" id="GO:1901515">
    <property type="term" value="F:poly-beta-1,6-N-acetyl-D-glucosamine transmembrane transporter activity"/>
    <property type="evidence" value="ECO:0007669"/>
    <property type="project" value="InterPro"/>
</dbReference>
<dbReference type="Gene3D" id="1.25.40.10">
    <property type="entry name" value="Tetratricopeptide repeat domain"/>
    <property type="match status" value="1"/>
</dbReference>
<dbReference type="SUPFAM" id="SSF48452">
    <property type="entry name" value="TPR-like"/>
    <property type="match status" value="1"/>
</dbReference>
<dbReference type="InterPro" id="IPR049003">
    <property type="entry name" value="PgaA_barrel"/>
</dbReference>
<feature type="repeat" description="TPR" evidence="1">
    <location>
        <begin position="100"/>
        <end position="133"/>
    </location>
</feature>
<dbReference type="NCBIfam" id="NF007468">
    <property type="entry name" value="PRK10049.1"/>
    <property type="match status" value="1"/>
</dbReference>